<protein>
    <submittedName>
        <fullName evidence="1">Uncharacterized protein</fullName>
    </submittedName>
</protein>
<organism evidence="1 2">
    <name type="scientific">Iocasia fonsfrigidae</name>
    <dbReference type="NCBI Taxonomy" id="2682810"/>
    <lineage>
        <taxon>Bacteria</taxon>
        <taxon>Bacillati</taxon>
        <taxon>Bacillota</taxon>
        <taxon>Clostridia</taxon>
        <taxon>Halanaerobiales</taxon>
        <taxon>Halanaerobiaceae</taxon>
        <taxon>Iocasia</taxon>
    </lineage>
</organism>
<dbReference type="InterPro" id="IPR015943">
    <property type="entry name" value="WD40/YVTN_repeat-like_dom_sf"/>
</dbReference>
<gene>
    <name evidence="1" type="ORF">GM661_18650</name>
</gene>
<evidence type="ECO:0000313" key="1">
    <source>
        <dbReference type="EMBL" id="QTL99829.1"/>
    </source>
</evidence>
<sequence>MVWEVISSFSSPGENPAGLTWDGEYLWVAGSDYNTENIGNIYQLDINGNIISSFSAPDKYNHGGLTWDGEYLWYCNYGTDTIYQLDINGNVISNFPAPERFPQGLTWDGEYLWVHCSYTNIIYQLDINGNVISSFITPDNSNIQGLTWDGEYLWSSSSIANKPSTIYQLDISGNVISSFAISIYYLFGLTWDGTNLWTLDAIADTIYQISIQGTLQTVTTNSFSSIIDSQQEISLIKDNNENNKVKIKYSSIQEVSLLKYKEFNSNIIEVELIRSLFFGDSHLNIASDIEQLNYQNPPLITFDNNNFKYGTFNNTKVKNKQLELAKTRENVTTDVLAGYQTTQEGWSYGYGYEIDVIESVVIKDIEVLYTTELTMNMKVCIFEQTENGWEKINETIEQNPQLTEGWAKVSGVNTTLLAGNTYRIVHYSRYSRDIHWVDKDIHPLATSFGQTTRSVSDSSQYKAEGVFSTHTDKNVYMRLNVDGVYTTSGSYETEWAFVGFNPVFNVLKIVPNLPDVSSGTITIQTSDDRITINDEKTFNLIDHDTSYAYDIADILPGESIKIIINYNTRDTSYSPQLSSFSVYGTADPNIIVTSYTYKLGGKAFTAPRIISSHVNKINSDLRYEYIKETIERKINSHVNNISSSTKKETAQLVKSYLNSIDSETNREKVVKILESYLKNIDSNVTAEGARIVKSHLNIIVSEAKKAVEKTVESYISKMNTEIRPEYEFSSVDKIISKVATNPAIVRSHMRRIESKPMQIVTVTSHINNIQNPAIITEQAQRVTSTLNIGFNTTQKRTVTINSYLKIKSEPGRITSIKVDSYTNPINTEVNKELLTILESKIKSINSVPERAGSGERSRTSYHRVIVGTFIEYEGNGLGTGIIKPASITKGEFIAKGIGLAEFDGKIAGELLMKGRYYSK</sequence>
<dbReference type="KEGG" id="ifn:GM661_18650"/>
<dbReference type="Gene3D" id="2.130.10.10">
    <property type="entry name" value="YVTN repeat-like/Quinoprotein amine dehydrogenase"/>
    <property type="match status" value="1"/>
</dbReference>
<proteinExistence type="predicted"/>
<dbReference type="RefSeq" id="WP_230868152.1">
    <property type="nucleotide sequence ID" value="NZ_CP046640.1"/>
</dbReference>
<evidence type="ECO:0000313" key="2">
    <source>
        <dbReference type="Proteomes" id="UP000665020"/>
    </source>
</evidence>
<dbReference type="SUPFAM" id="SSF63825">
    <property type="entry name" value="YWTD domain"/>
    <property type="match status" value="1"/>
</dbReference>
<accession>A0A8A7KJP7</accession>
<dbReference type="Proteomes" id="UP000665020">
    <property type="component" value="Chromosome"/>
</dbReference>
<dbReference type="AlphaFoldDB" id="A0A8A7KJP7"/>
<keyword evidence="2" id="KW-1185">Reference proteome</keyword>
<reference evidence="1" key="1">
    <citation type="submission" date="2019-12" db="EMBL/GenBank/DDBJ databases">
        <authorList>
            <person name="zhang j."/>
            <person name="sun C.M."/>
        </authorList>
    </citation>
    <scope>NUCLEOTIDE SEQUENCE</scope>
    <source>
        <strain evidence="1">NS-1</strain>
    </source>
</reference>
<dbReference type="EMBL" id="CP046640">
    <property type="protein sequence ID" value="QTL99829.1"/>
    <property type="molecule type" value="Genomic_DNA"/>
</dbReference>
<name>A0A8A7KJP7_9FIRM</name>